<organism evidence="8 9">
    <name type="scientific">Oceanospirillum sediminis</name>
    <dbReference type="NCBI Taxonomy" id="2760088"/>
    <lineage>
        <taxon>Bacteria</taxon>
        <taxon>Pseudomonadati</taxon>
        <taxon>Pseudomonadota</taxon>
        <taxon>Gammaproteobacteria</taxon>
        <taxon>Oceanospirillales</taxon>
        <taxon>Oceanospirillaceae</taxon>
        <taxon>Oceanospirillum</taxon>
    </lineage>
</organism>
<feature type="transmembrane region" description="Helical" evidence="7">
    <location>
        <begin position="6"/>
        <end position="28"/>
    </location>
</feature>
<comment type="similarity">
    <text evidence="2">Belongs to the Rht family.</text>
</comment>
<name>A0A839IW25_9GAMM</name>
<dbReference type="AlphaFoldDB" id="A0A839IW25"/>
<feature type="transmembrane region" description="Helical" evidence="7">
    <location>
        <begin position="111"/>
        <end position="133"/>
    </location>
</feature>
<comment type="subcellular location">
    <subcellularLocation>
        <location evidence="1">Cell membrane</location>
        <topology evidence="1">Multi-pass membrane protein</topology>
    </subcellularLocation>
</comment>
<evidence type="ECO:0000313" key="8">
    <source>
        <dbReference type="EMBL" id="MBB1488880.1"/>
    </source>
</evidence>
<dbReference type="RefSeq" id="WP_182810652.1">
    <property type="nucleotide sequence ID" value="NZ_JACJFM010000037.1"/>
</dbReference>
<sequence length="205" mass="22664">MNAELWWLFFLSYFFITLAPGPNVFFVVQNAVKHGYMQAILSIMGNLSCQAVIIFLVAMGAGAMLEQSPIAFFILKIMGGLYLIYLGVTGLMKKPQTTEKTEPALVQQTSFFKTGFLVSASNPKTVIFLSAFLPQFISADYPVSAQFSVMFLTICAIVISVHLAYSYSARNMQKFVANTRAGKFFSRIYNGVFIAFGGGLIFSNK</sequence>
<evidence type="ECO:0000313" key="9">
    <source>
        <dbReference type="Proteomes" id="UP000565262"/>
    </source>
</evidence>
<evidence type="ECO:0000256" key="3">
    <source>
        <dbReference type="ARBA" id="ARBA00022475"/>
    </source>
</evidence>
<dbReference type="PANTHER" id="PTHR30086:SF14">
    <property type="entry name" value="HOMOSERINE_HOMOSERINE LACTONE EFFLUX PROTEIN"/>
    <property type="match status" value="1"/>
</dbReference>
<comment type="caution">
    <text evidence="8">The sequence shown here is derived from an EMBL/GenBank/DDBJ whole genome shotgun (WGS) entry which is preliminary data.</text>
</comment>
<dbReference type="Pfam" id="PF01810">
    <property type="entry name" value="LysE"/>
    <property type="match status" value="1"/>
</dbReference>
<dbReference type="EMBL" id="JACJFM010000037">
    <property type="protein sequence ID" value="MBB1488880.1"/>
    <property type="molecule type" value="Genomic_DNA"/>
</dbReference>
<evidence type="ECO:0000256" key="1">
    <source>
        <dbReference type="ARBA" id="ARBA00004651"/>
    </source>
</evidence>
<dbReference type="PANTHER" id="PTHR30086">
    <property type="entry name" value="ARGININE EXPORTER PROTEIN ARGO"/>
    <property type="match status" value="1"/>
</dbReference>
<gene>
    <name evidence="8" type="ORF">H4O21_19910</name>
</gene>
<evidence type="ECO:0000256" key="4">
    <source>
        <dbReference type="ARBA" id="ARBA00022692"/>
    </source>
</evidence>
<keyword evidence="9" id="KW-1185">Reference proteome</keyword>
<dbReference type="PIRSF" id="PIRSF006324">
    <property type="entry name" value="LeuE"/>
    <property type="match status" value="1"/>
</dbReference>
<proteinExistence type="inferred from homology"/>
<dbReference type="GO" id="GO:0005886">
    <property type="term" value="C:plasma membrane"/>
    <property type="evidence" value="ECO:0007669"/>
    <property type="project" value="UniProtKB-SubCell"/>
</dbReference>
<keyword evidence="6 7" id="KW-0472">Membrane</keyword>
<feature type="transmembrane region" description="Helical" evidence="7">
    <location>
        <begin position="70"/>
        <end position="91"/>
    </location>
</feature>
<feature type="transmembrane region" description="Helical" evidence="7">
    <location>
        <begin position="184"/>
        <end position="202"/>
    </location>
</feature>
<accession>A0A839IW25</accession>
<keyword evidence="3" id="KW-1003">Cell membrane</keyword>
<feature type="transmembrane region" description="Helical" evidence="7">
    <location>
        <begin position="40"/>
        <end position="64"/>
    </location>
</feature>
<keyword evidence="5 7" id="KW-1133">Transmembrane helix</keyword>
<dbReference type="InterPro" id="IPR001123">
    <property type="entry name" value="LeuE-type"/>
</dbReference>
<evidence type="ECO:0000256" key="7">
    <source>
        <dbReference type="SAM" id="Phobius"/>
    </source>
</evidence>
<evidence type="ECO:0000256" key="2">
    <source>
        <dbReference type="ARBA" id="ARBA00007928"/>
    </source>
</evidence>
<feature type="transmembrane region" description="Helical" evidence="7">
    <location>
        <begin position="145"/>
        <end position="164"/>
    </location>
</feature>
<reference evidence="8 9" key="1">
    <citation type="submission" date="2020-08" db="EMBL/GenBank/DDBJ databases">
        <title>Oceanospirillum sp. nov. isolated from marine sediment.</title>
        <authorList>
            <person name="Ji X."/>
        </authorList>
    </citation>
    <scope>NUCLEOTIDE SEQUENCE [LARGE SCALE GENOMIC DNA]</scope>
    <source>
        <strain evidence="8 9">D5</strain>
    </source>
</reference>
<dbReference type="Proteomes" id="UP000565262">
    <property type="component" value="Unassembled WGS sequence"/>
</dbReference>
<keyword evidence="4 7" id="KW-0812">Transmembrane</keyword>
<evidence type="ECO:0000256" key="5">
    <source>
        <dbReference type="ARBA" id="ARBA00022989"/>
    </source>
</evidence>
<protein>
    <submittedName>
        <fullName evidence="8">LysE family translocator</fullName>
    </submittedName>
</protein>
<dbReference type="GO" id="GO:0042970">
    <property type="term" value="F:homoserine transmembrane transporter activity"/>
    <property type="evidence" value="ECO:0007669"/>
    <property type="project" value="TreeGrafter"/>
</dbReference>
<evidence type="ECO:0000256" key="6">
    <source>
        <dbReference type="ARBA" id="ARBA00023136"/>
    </source>
</evidence>